<dbReference type="GO" id="GO:0009279">
    <property type="term" value="C:cell outer membrane"/>
    <property type="evidence" value="ECO:0007669"/>
    <property type="project" value="UniProtKB-SubCell"/>
</dbReference>
<reference evidence="11 12" key="1">
    <citation type="submission" date="2020-08" db="EMBL/GenBank/DDBJ databases">
        <title>Genomic Encyclopedia of Type Strains, Phase IV (KMG-IV): sequencing the most valuable type-strain genomes for metagenomic binning, comparative biology and taxonomic classification.</title>
        <authorList>
            <person name="Goeker M."/>
        </authorList>
    </citation>
    <scope>NUCLEOTIDE SEQUENCE [LARGE SCALE GENOMIC DNA]</scope>
    <source>
        <strain evidence="11 12">DSM 25481</strain>
    </source>
</reference>
<feature type="chain" id="PRO_5031605896" description="Porin" evidence="10">
    <location>
        <begin position="24"/>
        <end position="425"/>
    </location>
</feature>
<keyword evidence="12" id="KW-1185">Reference proteome</keyword>
<comment type="function">
    <text evidence="10">Forms passive diffusion pores that allow small molecular weight hydrophilic materials across the outer membrane.</text>
</comment>
<dbReference type="RefSeq" id="WP_183394160.1">
    <property type="nucleotide sequence ID" value="NZ_JACIDR010000001.1"/>
</dbReference>
<dbReference type="EMBL" id="JACIDR010000001">
    <property type="protein sequence ID" value="MBB3972378.1"/>
    <property type="molecule type" value="Genomic_DNA"/>
</dbReference>
<keyword evidence="4 10" id="KW-0812">Transmembrane</keyword>
<keyword evidence="5 10" id="KW-0732">Signal</keyword>
<evidence type="ECO:0000256" key="1">
    <source>
        <dbReference type="ARBA" id="ARBA00009521"/>
    </source>
</evidence>
<comment type="similarity">
    <text evidence="1 10">Belongs to the alphaproteobacteria porin family.</text>
</comment>
<dbReference type="GO" id="GO:0046930">
    <property type="term" value="C:pore complex"/>
    <property type="evidence" value="ECO:0007669"/>
    <property type="project" value="UniProtKB-KW"/>
</dbReference>
<evidence type="ECO:0000313" key="12">
    <source>
        <dbReference type="Proteomes" id="UP000528964"/>
    </source>
</evidence>
<keyword evidence="6 10" id="KW-0406">Ion transport</keyword>
<dbReference type="Proteomes" id="UP000528964">
    <property type="component" value="Unassembled WGS sequence"/>
</dbReference>
<name>A0A7W6GES9_9HYPH</name>
<evidence type="ECO:0000256" key="6">
    <source>
        <dbReference type="ARBA" id="ARBA00023065"/>
    </source>
</evidence>
<protein>
    <recommendedName>
        <fullName evidence="10">Porin</fullName>
    </recommendedName>
</protein>
<dbReference type="InterPro" id="IPR003684">
    <property type="entry name" value="Porin_alphabac"/>
</dbReference>
<keyword evidence="9 10" id="KW-0998">Cell outer membrane</keyword>
<keyword evidence="7 10" id="KW-0626">Porin</keyword>
<accession>A0A7W6GES9</accession>
<dbReference type="SUPFAM" id="SSF56935">
    <property type="entry name" value="Porins"/>
    <property type="match status" value="1"/>
</dbReference>
<evidence type="ECO:0000256" key="9">
    <source>
        <dbReference type="ARBA" id="ARBA00023237"/>
    </source>
</evidence>
<organism evidence="11 12">
    <name type="scientific">Hansschlegelia beijingensis</name>
    <dbReference type="NCBI Taxonomy" id="1133344"/>
    <lineage>
        <taxon>Bacteria</taxon>
        <taxon>Pseudomonadati</taxon>
        <taxon>Pseudomonadota</taxon>
        <taxon>Alphaproteobacteria</taxon>
        <taxon>Hyphomicrobiales</taxon>
        <taxon>Methylopilaceae</taxon>
        <taxon>Hansschlegelia</taxon>
    </lineage>
</organism>
<comment type="caution">
    <text evidence="11">The sequence shown here is derived from an EMBL/GenBank/DDBJ whole genome shotgun (WGS) entry which is preliminary data.</text>
</comment>
<evidence type="ECO:0000256" key="10">
    <source>
        <dbReference type="RuleBase" id="RU364005"/>
    </source>
</evidence>
<proteinExistence type="inferred from homology"/>
<comment type="domain">
    <text evidence="10">Consists of 16-stranded beta-barrel sheets, with large surface-exposed loops, that form a transmembrane pore at the center of each barrel. The pore is partially ocluded by a peptide loop that folds into the pore lumen.</text>
</comment>
<evidence type="ECO:0000256" key="5">
    <source>
        <dbReference type="ARBA" id="ARBA00022729"/>
    </source>
</evidence>
<evidence type="ECO:0000256" key="2">
    <source>
        <dbReference type="ARBA" id="ARBA00022448"/>
    </source>
</evidence>
<evidence type="ECO:0000256" key="8">
    <source>
        <dbReference type="ARBA" id="ARBA00023136"/>
    </source>
</evidence>
<feature type="signal peptide" evidence="10">
    <location>
        <begin position="1"/>
        <end position="23"/>
    </location>
</feature>
<evidence type="ECO:0000256" key="7">
    <source>
        <dbReference type="ARBA" id="ARBA00023114"/>
    </source>
</evidence>
<sequence>MKLVKSLALGSAAAFVALSGAQAADLPGAEPVEYVKVCDAYGAGFFYIPGSETCLQIGGFARLDFSAGEVSRTIAGTKPNNNTGFRARARLWFDARTDTEYGTLRTYIRAQFQRQSGGNNAVAQSDINGDDALFDKAFVQFAGLTAGLTDSFWDFKPYATFANPYVSDRTLALIGYTVEFAPGFSASIAIEDGTARRAIATTPGQPGFVTPNYNEQKYPDIVGNLRVQQGWGEAQLSGFAHNITTEQTGGVPAVLTNRDTAWGYGGMVGVKINLPALAKGDYIWGSAGYSSGSLSYLGFGTSGDEVQGIANTQNIERANRLVDFEVGAGGKIRKTEAYAFNLGLLHYWDPKWRSSVQGSYIDVNVKSAGNDWAAYTLTGNLIWSPVKKLDIGAEVNYVKVTKRSSTYNLRDTDEVIGRFRVQRDF</sequence>
<keyword evidence="3 10" id="KW-1134">Transmembrane beta strand</keyword>
<evidence type="ECO:0000256" key="4">
    <source>
        <dbReference type="ARBA" id="ARBA00022692"/>
    </source>
</evidence>
<evidence type="ECO:0000256" key="3">
    <source>
        <dbReference type="ARBA" id="ARBA00022452"/>
    </source>
</evidence>
<keyword evidence="2 10" id="KW-0813">Transport</keyword>
<gene>
    <name evidence="11" type="ORF">GGR24_001011</name>
</gene>
<evidence type="ECO:0000313" key="11">
    <source>
        <dbReference type="EMBL" id="MBB3972378.1"/>
    </source>
</evidence>
<dbReference type="Pfam" id="PF02530">
    <property type="entry name" value="Porin_2"/>
    <property type="match status" value="1"/>
</dbReference>
<dbReference type="GO" id="GO:0006811">
    <property type="term" value="P:monoatomic ion transport"/>
    <property type="evidence" value="ECO:0007669"/>
    <property type="project" value="UniProtKB-KW"/>
</dbReference>
<dbReference type="GO" id="GO:0015288">
    <property type="term" value="F:porin activity"/>
    <property type="evidence" value="ECO:0007669"/>
    <property type="project" value="UniProtKB-KW"/>
</dbReference>
<comment type="subcellular location">
    <subcellularLocation>
        <location evidence="10">Cell outer membrane</location>
        <topology evidence="10">Multi-pass membrane protein</topology>
    </subcellularLocation>
</comment>
<dbReference type="AlphaFoldDB" id="A0A7W6GES9"/>
<keyword evidence="8 10" id="KW-0472">Membrane</keyword>